<reference evidence="3" key="1">
    <citation type="journal article" date="2014" name="Genome Announc.">
        <title>Genome sequence and annotation of Acremonium chrysogenum, producer of the beta-lactam antibiotic cephalosporin C.</title>
        <authorList>
            <person name="Terfehr D."/>
            <person name="Dahlmann T.A."/>
            <person name="Specht T."/>
            <person name="Zadra I."/>
            <person name="Kuernsteiner H."/>
            <person name="Kueck U."/>
        </authorList>
    </citation>
    <scope>NUCLEOTIDE SEQUENCE [LARGE SCALE GENOMIC DNA]</scope>
    <source>
        <strain evidence="3">ATCC 11550 / CBS 779.69 / DSM 880 / IAM 14645 / JCM 23072 / IMI 49137</strain>
    </source>
</reference>
<evidence type="ECO:0000313" key="2">
    <source>
        <dbReference type="EMBL" id="KFH43731.1"/>
    </source>
</evidence>
<evidence type="ECO:0000313" key="3">
    <source>
        <dbReference type="Proteomes" id="UP000029964"/>
    </source>
</evidence>
<organism evidence="2 3">
    <name type="scientific">Hapsidospora chrysogenum (strain ATCC 11550 / CBS 779.69 / DSM 880 / IAM 14645 / JCM 23072 / IMI 49137)</name>
    <name type="common">Acremonium chrysogenum</name>
    <dbReference type="NCBI Taxonomy" id="857340"/>
    <lineage>
        <taxon>Eukaryota</taxon>
        <taxon>Fungi</taxon>
        <taxon>Dikarya</taxon>
        <taxon>Ascomycota</taxon>
        <taxon>Pezizomycotina</taxon>
        <taxon>Sordariomycetes</taxon>
        <taxon>Hypocreomycetidae</taxon>
        <taxon>Hypocreales</taxon>
        <taxon>Bionectriaceae</taxon>
        <taxon>Hapsidospora</taxon>
    </lineage>
</organism>
<dbReference type="Proteomes" id="UP000029964">
    <property type="component" value="Unassembled WGS sequence"/>
</dbReference>
<gene>
    <name evidence="2" type="ORF">ACRE_055050</name>
</gene>
<dbReference type="EMBL" id="JPKY01000063">
    <property type="protein sequence ID" value="KFH43731.1"/>
    <property type="molecule type" value="Genomic_DNA"/>
</dbReference>
<comment type="caution">
    <text evidence="2">The sequence shown here is derived from an EMBL/GenBank/DDBJ whole genome shotgun (WGS) entry which is preliminary data.</text>
</comment>
<feature type="compositionally biased region" description="Basic and acidic residues" evidence="1">
    <location>
        <begin position="26"/>
        <end position="42"/>
    </location>
</feature>
<name>A0A086T2Z9_HAPC1</name>
<protein>
    <submittedName>
        <fullName evidence="2">Uncharacterized protein</fullName>
    </submittedName>
</protein>
<dbReference type="HOGENOM" id="CLU_2903636_0_0_1"/>
<proteinExistence type="predicted"/>
<evidence type="ECO:0000256" key="1">
    <source>
        <dbReference type="SAM" id="MobiDB-lite"/>
    </source>
</evidence>
<feature type="compositionally biased region" description="Basic residues" evidence="1">
    <location>
        <begin position="16"/>
        <end position="25"/>
    </location>
</feature>
<dbReference type="AlphaFoldDB" id="A0A086T2Z9"/>
<sequence>MEQVQGGVERFVNRMDRRRQRRASRGQREERRTRCRENHGDGDYLGSTELKGDEASRWIAAQ</sequence>
<feature type="region of interest" description="Disordered" evidence="1">
    <location>
        <begin position="1"/>
        <end position="49"/>
    </location>
</feature>
<accession>A0A086T2Z9</accession>
<keyword evidence="3" id="KW-1185">Reference proteome</keyword>